<feature type="compositionally biased region" description="Basic and acidic residues" evidence="1">
    <location>
        <begin position="372"/>
        <end position="386"/>
    </location>
</feature>
<accession>A0A6P9CS81</accession>
<feature type="region of interest" description="Disordered" evidence="1">
    <location>
        <begin position="325"/>
        <end position="412"/>
    </location>
</feature>
<feature type="region of interest" description="Disordered" evidence="1">
    <location>
        <begin position="268"/>
        <end position="311"/>
    </location>
</feature>
<dbReference type="AlphaFoldDB" id="A0A6P9CS81"/>
<organism evidence="2 3">
    <name type="scientific">Pantherophis guttatus</name>
    <name type="common">Corn snake</name>
    <name type="synonym">Elaphe guttata</name>
    <dbReference type="NCBI Taxonomy" id="94885"/>
    <lineage>
        <taxon>Eukaryota</taxon>
        <taxon>Metazoa</taxon>
        <taxon>Chordata</taxon>
        <taxon>Craniata</taxon>
        <taxon>Vertebrata</taxon>
        <taxon>Euteleostomi</taxon>
        <taxon>Lepidosauria</taxon>
        <taxon>Squamata</taxon>
        <taxon>Bifurcata</taxon>
        <taxon>Unidentata</taxon>
        <taxon>Episquamata</taxon>
        <taxon>Toxicofera</taxon>
        <taxon>Serpentes</taxon>
        <taxon>Colubroidea</taxon>
        <taxon>Colubridae</taxon>
        <taxon>Colubrinae</taxon>
        <taxon>Pantherophis</taxon>
    </lineage>
</organism>
<dbReference type="Proteomes" id="UP001652622">
    <property type="component" value="Unplaced"/>
</dbReference>
<gene>
    <name evidence="3" type="primary">LOC117670799</name>
</gene>
<protein>
    <submittedName>
        <fullName evidence="3">Uncharacterized protein LOC117670799 isoform X1</fullName>
    </submittedName>
</protein>
<feature type="compositionally biased region" description="Basic and acidic residues" evidence="1">
    <location>
        <begin position="501"/>
        <end position="522"/>
    </location>
</feature>
<feature type="compositionally biased region" description="Basic and acidic residues" evidence="1">
    <location>
        <begin position="168"/>
        <end position="197"/>
    </location>
</feature>
<sequence length="645" mass="71728">MAAGLLGGLGSERKLARSVAHRLKYYIEVQRKENSFQSSGLTWDEVENFYLHPAYLTEQRTKEHNFAKIKLEAFLRAYIGSAEECNRKVQGNLAKQKEVEKLIKKMARDYVPDRINEVKMKSRTRQNKKSCSLSKLYLNAVPPLSPEEVKRLVSSASKLIVAATSKMSPEEIEKTQERKRRETKSVKSFSDGRKKDFSTILFHENQARRGQQTRQSDKEFKRKAKASNASSITPAKSKRIFSVAAWNTPQKAFVPSLKGTDNVGVHSYTPFKIRRPESSSKPGESISGKNCPPRKPPAAGPSQTLGSKADEDRLQCSVVLKAKEQKVSKGNCTRPSARSTAEICSSQHSTTRKKTRKQFSSETISRSSILKRVSDPKPHHTNDPRGKLVKCTQRNGSKGERKSSDSLPRTASKCHQVNFANWQSLGLERDRVRGSQGDGDGDTAATAPPTEKCGLTEGCNGDCVSTVQQGPPFLHELCQEMTREVPADRTRSESDQSFSSKEPRDTRAGGDRVDSSPSRERVLESKSCKREAICIPPMAPAGCRCSELPSYCVCEIKEGQEIGFPGKTAALLKSLDGEQSNDEFTNTSLSSSTRSSGWFCEHMGENITLKEGINPKMETFLQKLLKAPENGTIPQEVSHQYEKQK</sequence>
<feature type="compositionally biased region" description="Polar residues" evidence="1">
    <location>
        <begin position="358"/>
        <end position="368"/>
    </location>
</feature>
<reference evidence="3" key="1">
    <citation type="submission" date="2025-08" db="UniProtKB">
        <authorList>
            <consortium name="RefSeq"/>
        </authorList>
    </citation>
    <scope>IDENTIFICATION</scope>
    <source>
        <tissue evidence="3">Blood</tissue>
    </source>
</reference>
<evidence type="ECO:0000256" key="1">
    <source>
        <dbReference type="SAM" id="MobiDB-lite"/>
    </source>
</evidence>
<feature type="region of interest" description="Disordered" evidence="1">
    <location>
        <begin position="164"/>
        <end position="234"/>
    </location>
</feature>
<name>A0A6P9CS81_PANGU</name>
<feature type="compositionally biased region" description="Basic and acidic residues" evidence="1">
    <location>
        <begin position="484"/>
        <end position="494"/>
    </location>
</feature>
<keyword evidence="2" id="KW-1185">Reference proteome</keyword>
<evidence type="ECO:0000313" key="3">
    <source>
        <dbReference type="RefSeq" id="XP_034282126.1"/>
    </source>
</evidence>
<feature type="region of interest" description="Disordered" evidence="1">
    <location>
        <begin position="484"/>
        <end position="522"/>
    </location>
</feature>
<dbReference type="KEGG" id="pgut:117670799"/>
<dbReference type="GeneID" id="117670799"/>
<feature type="region of interest" description="Disordered" evidence="1">
    <location>
        <begin position="425"/>
        <end position="451"/>
    </location>
</feature>
<evidence type="ECO:0000313" key="2">
    <source>
        <dbReference type="Proteomes" id="UP001652622"/>
    </source>
</evidence>
<proteinExistence type="predicted"/>
<dbReference type="OMA" id="HRLKYYI"/>
<dbReference type="InParanoid" id="A0A6P9CS81"/>
<feature type="compositionally biased region" description="Polar residues" evidence="1">
    <location>
        <begin position="328"/>
        <end position="349"/>
    </location>
</feature>
<dbReference type="RefSeq" id="XP_034282126.1">
    <property type="nucleotide sequence ID" value="XM_034426235.1"/>
</dbReference>